<gene>
    <name evidence="3" type="ORF">BG844_25805</name>
</gene>
<feature type="transmembrane region" description="Helical" evidence="1">
    <location>
        <begin position="141"/>
        <end position="161"/>
    </location>
</feature>
<evidence type="ECO:0000313" key="4">
    <source>
        <dbReference type="Proteomes" id="UP000182486"/>
    </source>
</evidence>
<dbReference type="Gene3D" id="1.20.144.10">
    <property type="entry name" value="Phosphatidic acid phosphatase type 2/haloperoxidase"/>
    <property type="match status" value="1"/>
</dbReference>
<protein>
    <submittedName>
        <fullName evidence="3">Phosphoesterase</fullName>
    </submittedName>
</protein>
<reference evidence="3 4" key="1">
    <citation type="submission" date="2016-09" db="EMBL/GenBank/DDBJ databases">
        <title>Couchioplanes caeruleus draft genome sequence.</title>
        <authorList>
            <person name="Sheehan J."/>
            <person name="Caffrey P."/>
        </authorList>
    </citation>
    <scope>NUCLEOTIDE SEQUENCE [LARGE SCALE GENOMIC DNA]</scope>
    <source>
        <strain evidence="3 4">DSM 43634</strain>
    </source>
</reference>
<comment type="caution">
    <text evidence="3">The sequence shown here is derived from an EMBL/GenBank/DDBJ whole genome shotgun (WGS) entry which is preliminary data.</text>
</comment>
<feature type="domain" description="Phosphatidic acid phosphatase type 2/haloperoxidase" evidence="2">
    <location>
        <begin position="103"/>
        <end position="207"/>
    </location>
</feature>
<organism evidence="3 4">
    <name type="scientific">Couchioplanes caeruleus subsp. caeruleus</name>
    <dbReference type="NCBI Taxonomy" id="56427"/>
    <lineage>
        <taxon>Bacteria</taxon>
        <taxon>Bacillati</taxon>
        <taxon>Actinomycetota</taxon>
        <taxon>Actinomycetes</taxon>
        <taxon>Micromonosporales</taxon>
        <taxon>Micromonosporaceae</taxon>
        <taxon>Couchioplanes</taxon>
    </lineage>
</organism>
<feature type="transmembrane region" description="Helical" evidence="1">
    <location>
        <begin position="230"/>
        <end position="253"/>
    </location>
</feature>
<dbReference type="Proteomes" id="UP000182486">
    <property type="component" value="Unassembled WGS sequence"/>
</dbReference>
<dbReference type="InterPro" id="IPR036938">
    <property type="entry name" value="PAP2/HPO_sf"/>
</dbReference>
<keyword evidence="4" id="KW-1185">Reference proteome</keyword>
<feature type="transmembrane region" description="Helical" evidence="1">
    <location>
        <begin position="103"/>
        <end position="121"/>
    </location>
</feature>
<name>A0A1K0FFL7_9ACTN</name>
<evidence type="ECO:0000256" key="1">
    <source>
        <dbReference type="SAM" id="Phobius"/>
    </source>
</evidence>
<feature type="transmembrane region" description="Helical" evidence="1">
    <location>
        <begin position="192"/>
        <end position="210"/>
    </location>
</feature>
<sequence length="295" mass="29728">MTALASRPARTATPGTGRGVTHVIAHACVAVLAAAGVALVYYLCVCTAPGQSVDTLVMRGADVHHERIEQVLRRALDATTLVSLVAVCLVAAAIGVVRRRADLAVAAAVLVLGANVTTQLLKTRLERPDLDGFPAPNSFPSGHTTAAASVAFALVLVLPFAIRGTVALGGAGYVATIAVATVSAEWHRPSDTVAALLIVLAWGALGSTLVRARRAGITGVVARPNRTAMLLFAAVGALGAAGALLGLGAVLLARWAAPDLVPGSLAFAAGVAAIIAAVAGVFAIWIRLAAGDRRG</sequence>
<proteinExistence type="predicted"/>
<dbReference type="Pfam" id="PF01569">
    <property type="entry name" value="PAP2"/>
    <property type="match status" value="1"/>
</dbReference>
<feature type="transmembrane region" description="Helical" evidence="1">
    <location>
        <begin position="265"/>
        <end position="286"/>
    </location>
</feature>
<feature type="transmembrane region" description="Helical" evidence="1">
    <location>
        <begin position="20"/>
        <end position="43"/>
    </location>
</feature>
<dbReference type="SUPFAM" id="SSF48317">
    <property type="entry name" value="Acid phosphatase/Vanadium-dependent haloperoxidase"/>
    <property type="match status" value="1"/>
</dbReference>
<dbReference type="CDD" id="cd01610">
    <property type="entry name" value="PAP2_like"/>
    <property type="match status" value="1"/>
</dbReference>
<keyword evidence="1" id="KW-1133">Transmembrane helix</keyword>
<evidence type="ECO:0000313" key="3">
    <source>
        <dbReference type="EMBL" id="OJF11528.1"/>
    </source>
</evidence>
<feature type="transmembrane region" description="Helical" evidence="1">
    <location>
        <begin position="78"/>
        <end position="96"/>
    </location>
</feature>
<dbReference type="AlphaFoldDB" id="A0A1K0FFL7"/>
<dbReference type="SMART" id="SM00014">
    <property type="entry name" value="acidPPc"/>
    <property type="match status" value="1"/>
</dbReference>
<feature type="transmembrane region" description="Helical" evidence="1">
    <location>
        <begin position="166"/>
        <end position="186"/>
    </location>
</feature>
<keyword evidence="1" id="KW-0812">Transmembrane</keyword>
<dbReference type="RefSeq" id="WP_071807966.1">
    <property type="nucleotide sequence ID" value="NZ_MEIA01000311.1"/>
</dbReference>
<dbReference type="EMBL" id="MEIA01000311">
    <property type="protein sequence ID" value="OJF11528.1"/>
    <property type="molecule type" value="Genomic_DNA"/>
</dbReference>
<accession>A0A1K0FFL7</accession>
<evidence type="ECO:0000259" key="2">
    <source>
        <dbReference type="SMART" id="SM00014"/>
    </source>
</evidence>
<keyword evidence="1" id="KW-0472">Membrane</keyword>
<dbReference type="InterPro" id="IPR000326">
    <property type="entry name" value="PAP2/HPO"/>
</dbReference>